<keyword evidence="2" id="KW-0812">Transmembrane</keyword>
<feature type="transmembrane region" description="Helical" evidence="2">
    <location>
        <begin position="215"/>
        <end position="233"/>
    </location>
</feature>
<proteinExistence type="predicted"/>
<dbReference type="PANTHER" id="PTHR47760:SF1">
    <property type="entry name" value="G-PROTEIN COUPLED RECEPTORS FAMILY 1 PROFILE DOMAIN-CONTAINING PROTEIN"/>
    <property type="match status" value="1"/>
</dbReference>
<dbReference type="AlphaFoldDB" id="A0A158PNX9"/>
<feature type="transmembrane region" description="Helical" evidence="2">
    <location>
        <begin position="52"/>
        <end position="74"/>
    </location>
</feature>
<accession>A0A158PNX9</accession>
<name>A0A158PNX9_ANISI</name>
<dbReference type="WBParaSite" id="ASIM_0001310801-mRNA-1">
    <property type="protein sequence ID" value="ASIM_0001310801-mRNA-1"/>
    <property type="gene ID" value="ASIM_0001310801"/>
</dbReference>
<evidence type="ECO:0000313" key="3">
    <source>
        <dbReference type="EMBL" id="VDK47677.1"/>
    </source>
</evidence>
<dbReference type="OrthoDB" id="10033446at2759"/>
<reference evidence="3 4" key="2">
    <citation type="submission" date="2018-11" db="EMBL/GenBank/DDBJ databases">
        <authorList>
            <consortium name="Pathogen Informatics"/>
        </authorList>
    </citation>
    <scope>NUCLEOTIDE SEQUENCE [LARGE SCALE GENOMIC DNA]</scope>
</reference>
<keyword evidence="2" id="KW-0472">Membrane</keyword>
<feature type="compositionally biased region" description="Low complexity" evidence="1">
    <location>
        <begin position="257"/>
        <end position="272"/>
    </location>
</feature>
<dbReference type="PANTHER" id="PTHR47760">
    <property type="entry name" value="G-PROTEIN COUPLED RECEPTOR B0563.6-LIKE PROTEIN-RELATED"/>
    <property type="match status" value="1"/>
</dbReference>
<dbReference type="EMBL" id="UYRR01031212">
    <property type="protein sequence ID" value="VDK47677.1"/>
    <property type="molecule type" value="Genomic_DNA"/>
</dbReference>
<organism evidence="5">
    <name type="scientific">Anisakis simplex</name>
    <name type="common">Herring worm</name>
    <dbReference type="NCBI Taxonomy" id="6269"/>
    <lineage>
        <taxon>Eukaryota</taxon>
        <taxon>Metazoa</taxon>
        <taxon>Ecdysozoa</taxon>
        <taxon>Nematoda</taxon>
        <taxon>Chromadorea</taxon>
        <taxon>Rhabditida</taxon>
        <taxon>Spirurina</taxon>
        <taxon>Ascaridomorpha</taxon>
        <taxon>Ascaridoidea</taxon>
        <taxon>Anisakidae</taxon>
        <taxon>Anisakis</taxon>
        <taxon>Anisakis simplex complex</taxon>
    </lineage>
</organism>
<evidence type="ECO:0000313" key="5">
    <source>
        <dbReference type="WBParaSite" id="ASIM_0001310801-mRNA-1"/>
    </source>
</evidence>
<feature type="transmembrane region" description="Helical" evidence="2">
    <location>
        <begin position="136"/>
        <end position="161"/>
    </location>
</feature>
<keyword evidence="2" id="KW-1133">Transmembrane helix</keyword>
<feature type="transmembrane region" description="Helical" evidence="2">
    <location>
        <begin position="86"/>
        <end position="111"/>
    </location>
</feature>
<dbReference type="SUPFAM" id="SSF81321">
    <property type="entry name" value="Family A G protein-coupled receptor-like"/>
    <property type="match status" value="1"/>
</dbReference>
<reference evidence="5" key="1">
    <citation type="submission" date="2016-04" db="UniProtKB">
        <authorList>
            <consortium name="WormBaseParasite"/>
        </authorList>
    </citation>
    <scope>IDENTIFICATION</scope>
</reference>
<gene>
    <name evidence="3" type="ORF">ASIM_LOCUS12574</name>
</gene>
<dbReference type="Proteomes" id="UP000267096">
    <property type="component" value="Unassembled WGS sequence"/>
</dbReference>
<evidence type="ECO:0000256" key="1">
    <source>
        <dbReference type="SAM" id="MobiDB-lite"/>
    </source>
</evidence>
<feature type="region of interest" description="Disordered" evidence="1">
    <location>
        <begin position="257"/>
        <end position="283"/>
    </location>
</feature>
<evidence type="ECO:0000256" key="2">
    <source>
        <dbReference type="SAM" id="Phobius"/>
    </source>
</evidence>
<dbReference type="InterPro" id="IPR053093">
    <property type="entry name" value="GPCR-like"/>
</dbReference>
<keyword evidence="4" id="KW-1185">Reference proteome</keyword>
<protein>
    <submittedName>
        <fullName evidence="5">G_PROTEIN_RECEP_F1_2 domain-containing protein</fullName>
    </submittedName>
</protein>
<dbReference type="Gene3D" id="1.20.1070.10">
    <property type="entry name" value="Rhodopsin 7-helix transmembrane proteins"/>
    <property type="match status" value="2"/>
</dbReference>
<evidence type="ECO:0000313" key="4">
    <source>
        <dbReference type="Proteomes" id="UP000267096"/>
    </source>
</evidence>
<sequence length="383" mass="43471">MSHQSLCTLITESHSIGISVESSQANYRPYFQLLANATSEIGDVSLLNRITYAYIAPPIIVCGIIGDIMTVITLTHPSLRRVSIVFTYLMLLAITDLMTLLSIIPMILWLLDWRLCSYPSALFYAHVGFPLEEKRLFVLLFSIVIVFFVCTIPAAPLTIFVSDQRSKDLLFQKTISCYQPSISKDLYLCAHMTAILQIIRGIINVMEFTKFALNFYFYCLINPNIRCICLHIIRCRKLSRTPRLKGGQTVNVMSQYSRSTRSVRNESNSNRSHCPDEQSTAPSKSSVISVAKVPLHPRVVSFRFLKKDVVHFVSQVNFPVIDPKRDLPIITLKFFCQIHKLKFRSAKILAEIIGTNNDAYGKMTIIREGDNMNGDPNERTSML</sequence>